<evidence type="ECO:0008006" key="2">
    <source>
        <dbReference type="Google" id="ProtNLM"/>
    </source>
</evidence>
<comment type="caution">
    <text evidence="1">The sequence shown here is derived from an EMBL/GenBank/DDBJ whole genome shotgun (WGS) entry which is preliminary data.</text>
</comment>
<name>A0A0F9PS91_9ZZZZ</name>
<accession>A0A0F9PS91</accession>
<proteinExistence type="predicted"/>
<evidence type="ECO:0000313" key="1">
    <source>
        <dbReference type="EMBL" id="KKN33044.1"/>
    </source>
</evidence>
<reference evidence="1" key="1">
    <citation type="journal article" date="2015" name="Nature">
        <title>Complex archaea that bridge the gap between prokaryotes and eukaryotes.</title>
        <authorList>
            <person name="Spang A."/>
            <person name="Saw J.H."/>
            <person name="Jorgensen S.L."/>
            <person name="Zaremba-Niedzwiedzka K."/>
            <person name="Martijn J."/>
            <person name="Lind A.E."/>
            <person name="van Eijk R."/>
            <person name="Schleper C."/>
            <person name="Guy L."/>
            <person name="Ettema T.J."/>
        </authorList>
    </citation>
    <scope>NUCLEOTIDE SEQUENCE</scope>
</reference>
<dbReference type="AlphaFoldDB" id="A0A0F9PS91"/>
<sequence length="170" mass="20568">MFYTILDDLIFYQLLYFLKRYSNFELKLHNYFYNKTNIYPTYINTIKIEDLEYIFFFIKKESYFEARTYLKSIRKDLKNKKITIIRADNILLNLIYNLFPDLCIYDIKIELNDLSGFYEISVLFLKDLNSYHIAVGRRGSYIKAINALFENYINFKKSDIPIKIKCKVVV</sequence>
<protein>
    <recommendedName>
        <fullName evidence="2">KH type-2 domain-containing protein</fullName>
    </recommendedName>
</protein>
<gene>
    <name evidence="1" type="ORF">LCGC14_0807770</name>
</gene>
<dbReference type="EMBL" id="LAZR01002210">
    <property type="protein sequence ID" value="KKN33044.1"/>
    <property type="molecule type" value="Genomic_DNA"/>
</dbReference>
<organism evidence="1">
    <name type="scientific">marine sediment metagenome</name>
    <dbReference type="NCBI Taxonomy" id="412755"/>
    <lineage>
        <taxon>unclassified sequences</taxon>
        <taxon>metagenomes</taxon>
        <taxon>ecological metagenomes</taxon>
    </lineage>
</organism>